<evidence type="ECO:0000313" key="1">
    <source>
        <dbReference type="EMBL" id="MBX67191.1"/>
    </source>
</evidence>
<reference evidence="1" key="1">
    <citation type="submission" date="2018-02" db="EMBL/GenBank/DDBJ databases">
        <title>Rhizophora mucronata_Transcriptome.</title>
        <authorList>
            <person name="Meera S.P."/>
            <person name="Sreeshan A."/>
            <person name="Augustine A."/>
        </authorList>
    </citation>
    <scope>NUCLEOTIDE SEQUENCE</scope>
    <source>
        <tissue evidence="1">Leaf</tissue>
    </source>
</reference>
<proteinExistence type="predicted"/>
<sequence>MIQPNIFIRTNCSAKTPIFLFHLHVVWF</sequence>
<dbReference type="EMBL" id="GGEC01086707">
    <property type="protein sequence ID" value="MBX67191.1"/>
    <property type="molecule type" value="Transcribed_RNA"/>
</dbReference>
<dbReference type="AlphaFoldDB" id="A0A2P2QJQ2"/>
<accession>A0A2P2QJQ2</accession>
<name>A0A2P2QJQ2_RHIMU</name>
<protein>
    <submittedName>
        <fullName evidence="1">Uncharacterized protein</fullName>
    </submittedName>
</protein>
<organism evidence="1">
    <name type="scientific">Rhizophora mucronata</name>
    <name type="common">Asiatic mangrove</name>
    <dbReference type="NCBI Taxonomy" id="61149"/>
    <lineage>
        <taxon>Eukaryota</taxon>
        <taxon>Viridiplantae</taxon>
        <taxon>Streptophyta</taxon>
        <taxon>Embryophyta</taxon>
        <taxon>Tracheophyta</taxon>
        <taxon>Spermatophyta</taxon>
        <taxon>Magnoliopsida</taxon>
        <taxon>eudicotyledons</taxon>
        <taxon>Gunneridae</taxon>
        <taxon>Pentapetalae</taxon>
        <taxon>rosids</taxon>
        <taxon>fabids</taxon>
        <taxon>Malpighiales</taxon>
        <taxon>Rhizophoraceae</taxon>
        <taxon>Rhizophora</taxon>
    </lineage>
</organism>